<dbReference type="EMBL" id="JBBNAE010000001">
    <property type="protein sequence ID" value="KAK9153837.1"/>
    <property type="molecule type" value="Genomic_DNA"/>
</dbReference>
<sequence length="70" mass="7237">MSVADGPIAISTHLQAANGCHAEQILVMKSVDLKALKGVLEVLNPLQCANFMAAFLTVMLVGPADRSGSA</sequence>
<dbReference type="AlphaFoldDB" id="A0AAP0KJR3"/>
<proteinExistence type="predicted"/>
<accession>A0AAP0KJR3</accession>
<dbReference type="Proteomes" id="UP001417504">
    <property type="component" value="Unassembled WGS sequence"/>
</dbReference>
<name>A0AAP0KJR3_9MAGN</name>
<evidence type="ECO:0000313" key="1">
    <source>
        <dbReference type="EMBL" id="KAK9153837.1"/>
    </source>
</evidence>
<protein>
    <submittedName>
        <fullName evidence="1">Uncharacterized protein</fullName>
    </submittedName>
</protein>
<keyword evidence="2" id="KW-1185">Reference proteome</keyword>
<comment type="caution">
    <text evidence="1">The sequence shown here is derived from an EMBL/GenBank/DDBJ whole genome shotgun (WGS) entry which is preliminary data.</text>
</comment>
<evidence type="ECO:0000313" key="2">
    <source>
        <dbReference type="Proteomes" id="UP001417504"/>
    </source>
</evidence>
<gene>
    <name evidence="1" type="ORF">Sjap_001317</name>
</gene>
<organism evidence="1 2">
    <name type="scientific">Stephania japonica</name>
    <dbReference type="NCBI Taxonomy" id="461633"/>
    <lineage>
        <taxon>Eukaryota</taxon>
        <taxon>Viridiplantae</taxon>
        <taxon>Streptophyta</taxon>
        <taxon>Embryophyta</taxon>
        <taxon>Tracheophyta</taxon>
        <taxon>Spermatophyta</taxon>
        <taxon>Magnoliopsida</taxon>
        <taxon>Ranunculales</taxon>
        <taxon>Menispermaceae</taxon>
        <taxon>Menispermoideae</taxon>
        <taxon>Cissampelideae</taxon>
        <taxon>Stephania</taxon>
    </lineage>
</organism>
<reference evidence="1 2" key="1">
    <citation type="submission" date="2024-01" db="EMBL/GenBank/DDBJ databases">
        <title>Genome assemblies of Stephania.</title>
        <authorList>
            <person name="Yang L."/>
        </authorList>
    </citation>
    <scope>NUCLEOTIDE SEQUENCE [LARGE SCALE GENOMIC DNA]</scope>
    <source>
        <strain evidence="1">QJT</strain>
        <tissue evidence="1">Leaf</tissue>
    </source>
</reference>